<keyword evidence="2 6" id="KW-0808">Transferase</keyword>
<dbReference type="InterPro" id="IPR037034">
    <property type="entry name" value="RNA_pol_Rpb2_2_sf"/>
</dbReference>
<proteinExistence type="inferred from homology"/>
<dbReference type="InterPro" id="IPR007121">
    <property type="entry name" value="RNA_pol_bsu_CS"/>
</dbReference>
<dbReference type="InterPro" id="IPR037033">
    <property type="entry name" value="DNA-dir_RNAP_su2_hyb_sf"/>
</dbReference>
<evidence type="ECO:0000256" key="3">
    <source>
        <dbReference type="ARBA" id="ARBA00022695"/>
    </source>
</evidence>
<organism evidence="16">
    <name type="scientific">candidate division WS2 bacterium ADurb.Bin280</name>
    <dbReference type="NCBI Taxonomy" id="1852829"/>
    <lineage>
        <taxon>Bacteria</taxon>
        <taxon>candidate division WS2</taxon>
    </lineage>
</organism>
<dbReference type="PANTHER" id="PTHR20856">
    <property type="entry name" value="DNA-DIRECTED RNA POLYMERASE I SUBUNIT 2"/>
    <property type="match status" value="1"/>
</dbReference>
<dbReference type="Gene3D" id="2.40.50.150">
    <property type="match status" value="1"/>
</dbReference>
<evidence type="ECO:0000256" key="9">
    <source>
        <dbReference type="SAM" id="MobiDB-lite"/>
    </source>
</evidence>
<dbReference type="GO" id="GO:0003899">
    <property type="term" value="F:DNA-directed RNA polymerase activity"/>
    <property type="evidence" value="ECO:0007669"/>
    <property type="project" value="UniProtKB-UniRule"/>
</dbReference>
<dbReference type="SUPFAM" id="SSF64484">
    <property type="entry name" value="beta and beta-prime subunits of DNA dependent RNA-polymerase"/>
    <property type="match status" value="1"/>
</dbReference>
<evidence type="ECO:0000256" key="8">
    <source>
        <dbReference type="RuleBase" id="RU363031"/>
    </source>
</evidence>
<feature type="compositionally biased region" description="Acidic residues" evidence="9">
    <location>
        <begin position="1116"/>
        <end position="1129"/>
    </location>
</feature>
<evidence type="ECO:0000259" key="15">
    <source>
        <dbReference type="Pfam" id="PF10385"/>
    </source>
</evidence>
<protein>
    <recommendedName>
        <fullName evidence="6 8">DNA-directed RNA polymerase subunit beta</fullName>
        <shortName evidence="6">RNAP subunit beta</shortName>
        <ecNumber evidence="6 8">2.7.7.6</ecNumber>
    </recommendedName>
    <alternativeName>
        <fullName evidence="6">RNA polymerase subunit beta</fullName>
    </alternativeName>
    <alternativeName>
        <fullName evidence="6">Transcriptase subunit beta</fullName>
    </alternativeName>
</protein>
<dbReference type="GO" id="GO:0003677">
    <property type="term" value="F:DNA binding"/>
    <property type="evidence" value="ECO:0007669"/>
    <property type="project" value="UniProtKB-UniRule"/>
</dbReference>
<evidence type="ECO:0000259" key="13">
    <source>
        <dbReference type="Pfam" id="PF04563"/>
    </source>
</evidence>
<gene>
    <name evidence="6 16" type="primary">rpoB</name>
    <name evidence="16" type="ORF">BWY43_00036</name>
</gene>
<dbReference type="InterPro" id="IPR007644">
    <property type="entry name" value="RNA_pol_bsu_protrusion"/>
</dbReference>
<feature type="region of interest" description="Disordered" evidence="9">
    <location>
        <begin position="1066"/>
        <end position="1129"/>
    </location>
</feature>
<feature type="domain" description="RNA polymerase Rpb2" evidence="12">
    <location>
        <begin position="157"/>
        <end position="333"/>
    </location>
</feature>
<dbReference type="HAMAP" id="MF_01321">
    <property type="entry name" value="RNApol_bact_RpoB"/>
    <property type="match status" value="1"/>
</dbReference>
<dbReference type="NCBIfam" id="TIGR02013">
    <property type="entry name" value="rpoB"/>
    <property type="match status" value="1"/>
</dbReference>
<dbReference type="InterPro" id="IPR007642">
    <property type="entry name" value="RNA_pol_Rpb2_2"/>
</dbReference>
<evidence type="ECO:0000256" key="7">
    <source>
        <dbReference type="RuleBase" id="RU000434"/>
    </source>
</evidence>
<evidence type="ECO:0000259" key="10">
    <source>
        <dbReference type="Pfam" id="PF00562"/>
    </source>
</evidence>
<dbReference type="InterPro" id="IPR015712">
    <property type="entry name" value="DNA-dir_RNA_pol_su2"/>
</dbReference>
<evidence type="ECO:0000256" key="4">
    <source>
        <dbReference type="ARBA" id="ARBA00023163"/>
    </source>
</evidence>
<dbReference type="Pfam" id="PF10385">
    <property type="entry name" value="RNA_pol_Rpb2_45"/>
    <property type="match status" value="1"/>
</dbReference>
<dbReference type="Pfam" id="PF04563">
    <property type="entry name" value="RNA_pol_Rpb2_1"/>
    <property type="match status" value="1"/>
</dbReference>
<name>A0A1V5SFX9_9BACT</name>
<evidence type="ECO:0000313" key="16">
    <source>
        <dbReference type="EMBL" id="OQA53365.1"/>
    </source>
</evidence>
<accession>A0A1V5SFX9</accession>
<dbReference type="PROSITE" id="PS01166">
    <property type="entry name" value="RNA_POL_BETA"/>
    <property type="match status" value="1"/>
</dbReference>
<dbReference type="InterPro" id="IPR042107">
    <property type="entry name" value="DNA-dir_RNA_pol_bsu_ext_1_sf"/>
</dbReference>
<comment type="similarity">
    <text evidence="6 7">Belongs to the RNA polymerase beta chain family.</text>
</comment>
<sequence>MPKKTAEKTISRERVFFEKDGVRVELPDLIQIQKESYDWLFEEGIRELLNEISPVDDFTGSALTLEFGKYELGAPKVDEVTARDRNLTYKATLSCEVILHNKITKKEKTAKVFLGDFPVMTDRGTFIINGIERVVVSQIVRSYGVIFVADEFAGKKFFGAKLIPNRGAWLEIETSNKGVLSVKVDRKRKIPITTFLRALGMESDKKILDAFAGVDDNIDLKFIETTLSKDPSKDQQSALIEVYKRIRPGDMVTAEAAKVFIESLFFNPKRYDLGRVGRYKLNKRLGLDVKENVAGRILRLDDFVEIIKEVIRLNNDPTAQPDDIDHLKNRRVRSVGELVQSRLRVGFLRMERIIKDRMSVVEVENATPSQLVNSRPIAAVLQEFFASSQMSQFMNQTNPLAELEHKRTLSATGPGGLSRERAGFEVRDVHQSHYGRICPIETPEGPNIGLVAYLASYGCVNEYGFIETPYLIVENKDGKSRVTNKMVRLDASEEEKTVIAPASTKVDDKGFILGKRVPVRKNGQPSIENVSTIQYMDVSPKQIASITTALIPFIEHDDAVRANMGSNMQRQAVPLVAPQSPIVGTGMEEDAAKASGHVICADFDGVVEKAEGTTLLLKGGASKTKKYLLNKFTRSNQATCINQKITVESGQKVKKGDVLADGPATENGELALGRNLLVAFMSFRGGNYEDAIVISEKLVKEDALTSIHIEKYVIEIRDTKLGPELITRDIPNVGEEALANLDENGVIRLGAEVEAGDILVGKISPKGETELTVEEKLLRAIFGEKAKEVKDSSLRLPHGEKGKVIEVKIFSKDAGDELQEGVSQMVEVSVAQLRKISVGDKLAGRHGNKGVISMILPEEDMPYLPDGTPVDIILNPLGVVSRMNLGQILETHLGLAAGKLNYKVATPIFNGVPISKIKSELKKAGFNEDGKMHLYDGRTGEMFDNPITVGNIYILKLAHLVDDKMHARSIGPYSMVTQQPLGGKAQFGGQRFGEMEVWALEAYGAAHTLQEMLTIKSDDVIGRAKTYEAIIRNEEIEKPSVPASFNVLVRELQSLGLDVEMLDSLGRVEDDPMKDSPVKSEEKTAKKEATKDEAPSEEVEEDKKLTEIFANQEENPPVEEEIDGEENGK</sequence>
<keyword evidence="4 6" id="KW-0804">Transcription</keyword>
<dbReference type="FunFam" id="3.90.1800.10:FF:000001">
    <property type="entry name" value="DNA-directed RNA polymerase subunit beta"/>
    <property type="match status" value="1"/>
</dbReference>
<feature type="domain" description="RNA polymerase Rpb2" evidence="14">
    <location>
        <begin position="392"/>
        <end position="457"/>
    </location>
</feature>
<keyword evidence="1 6" id="KW-0240">DNA-directed RNA polymerase</keyword>
<dbReference type="Gene3D" id="3.90.1100.10">
    <property type="match status" value="1"/>
</dbReference>
<dbReference type="InterPro" id="IPR007645">
    <property type="entry name" value="RNA_pol_Rpb2_3"/>
</dbReference>
<dbReference type="Pfam" id="PF04561">
    <property type="entry name" value="RNA_pol_Rpb2_2"/>
    <property type="match status" value="1"/>
</dbReference>
<comment type="subunit">
    <text evidence="6 8">The RNAP catalytic core consists of 2 alpha, 1 beta, 1 beta' and 1 omega subunit. When a sigma factor is associated with the core the holoenzyme is formed, which can initiate transcription.</text>
</comment>
<dbReference type="GO" id="GO:0006351">
    <property type="term" value="P:DNA-templated transcription"/>
    <property type="evidence" value="ECO:0007669"/>
    <property type="project" value="UniProtKB-UniRule"/>
</dbReference>
<evidence type="ECO:0000259" key="14">
    <source>
        <dbReference type="Pfam" id="PF04565"/>
    </source>
</evidence>
<dbReference type="GO" id="GO:0032549">
    <property type="term" value="F:ribonucleoside binding"/>
    <property type="evidence" value="ECO:0007669"/>
    <property type="project" value="InterPro"/>
</dbReference>
<dbReference type="InterPro" id="IPR019462">
    <property type="entry name" value="DNA-dir_RNA_pol_bsu_external_1"/>
</dbReference>
<dbReference type="Gene3D" id="2.40.50.100">
    <property type="match status" value="1"/>
</dbReference>
<feature type="compositionally biased region" description="Basic and acidic residues" evidence="9">
    <location>
        <begin position="1066"/>
        <end position="1094"/>
    </location>
</feature>
<feature type="domain" description="RNA polymerase beta subunit protrusion" evidence="13">
    <location>
        <begin position="29"/>
        <end position="378"/>
    </location>
</feature>
<evidence type="ECO:0000256" key="1">
    <source>
        <dbReference type="ARBA" id="ARBA00022478"/>
    </source>
</evidence>
<dbReference type="GO" id="GO:0000428">
    <property type="term" value="C:DNA-directed RNA polymerase complex"/>
    <property type="evidence" value="ECO:0007669"/>
    <property type="project" value="UniProtKB-KW"/>
</dbReference>
<dbReference type="EMBL" id="MWBO01000005">
    <property type="protein sequence ID" value="OQA53365.1"/>
    <property type="molecule type" value="Genomic_DNA"/>
</dbReference>
<feature type="domain" description="DNA-directed RNA polymerase beta subunit external 1" evidence="15">
    <location>
        <begin position="471"/>
        <end position="539"/>
    </location>
</feature>
<dbReference type="Pfam" id="PF04560">
    <property type="entry name" value="RNA_pol_Rpb2_7"/>
    <property type="match status" value="1"/>
</dbReference>
<evidence type="ECO:0000256" key="6">
    <source>
        <dbReference type="HAMAP-Rule" id="MF_01321"/>
    </source>
</evidence>
<dbReference type="Gene3D" id="2.30.150.10">
    <property type="entry name" value="DNA-directed RNA polymerase, beta subunit, external 1 domain"/>
    <property type="match status" value="1"/>
</dbReference>
<dbReference type="InterPro" id="IPR014724">
    <property type="entry name" value="RNA_pol_RPB2_OB-fold"/>
</dbReference>
<dbReference type="InterPro" id="IPR010243">
    <property type="entry name" value="RNA_pol_bsu_bac"/>
</dbReference>
<dbReference type="AlphaFoldDB" id="A0A1V5SFX9"/>
<evidence type="ECO:0000256" key="5">
    <source>
        <dbReference type="ARBA" id="ARBA00048552"/>
    </source>
</evidence>
<dbReference type="InterPro" id="IPR007641">
    <property type="entry name" value="RNA_pol_Rpb2_7"/>
</dbReference>
<evidence type="ECO:0000259" key="12">
    <source>
        <dbReference type="Pfam" id="PF04561"/>
    </source>
</evidence>
<comment type="caution">
    <text evidence="16">The sequence shown here is derived from an EMBL/GenBank/DDBJ whole genome shotgun (WGS) entry which is preliminary data.</text>
</comment>
<dbReference type="Pfam" id="PF00562">
    <property type="entry name" value="RNA_pol_Rpb2_6"/>
    <property type="match status" value="1"/>
</dbReference>
<evidence type="ECO:0000256" key="2">
    <source>
        <dbReference type="ARBA" id="ARBA00022679"/>
    </source>
</evidence>
<comment type="function">
    <text evidence="6 8">DNA-dependent RNA polymerase catalyzes the transcription of DNA into RNA using the four ribonucleoside triphosphates as substrates.</text>
</comment>
<dbReference type="Gene3D" id="2.40.270.10">
    <property type="entry name" value="DNA-directed RNA polymerase, subunit 2, domain 6"/>
    <property type="match status" value="2"/>
</dbReference>
<dbReference type="Gene3D" id="3.90.1800.10">
    <property type="entry name" value="RNA polymerase alpha subunit dimerisation domain"/>
    <property type="match status" value="1"/>
</dbReference>
<comment type="catalytic activity">
    <reaction evidence="5 6 8">
        <text>RNA(n) + a ribonucleoside 5'-triphosphate = RNA(n+1) + diphosphate</text>
        <dbReference type="Rhea" id="RHEA:21248"/>
        <dbReference type="Rhea" id="RHEA-COMP:14527"/>
        <dbReference type="Rhea" id="RHEA-COMP:17342"/>
        <dbReference type="ChEBI" id="CHEBI:33019"/>
        <dbReference type="ChEBI" id="CHEBI:61557"/>
        <dbReference type="ChEBI" id="CHEBI:140395"/>
        <dbReference type="EC" id="2.7.7.6"/>
    </reaction>
</comment>
<dbReference type="NCBIfam" id="NF001616">
    <property type="entry name" value="PRK00405.1"/>
    <property type="match status" value="1"/>
</dbReference>
<evidence type="ECO:0000259" key="11">
    <source>
        <dbReference type="Pfam" id="PF04560"/>
    </source>
</evidence>
<dbReference type="Pfam" id="PF04565">
    <property type="entry name" value="RNA_pol_Rpb2_3"/>
    <property type="match status" value="1"/>
</dbReference>
<keyword evidence="3 6" id="KW-0548">Nucleotidyltransferase</keyword>
<dbReference type="EC" id="2.7.7.6" evidence="6 8"/>
<dbReference type="Proteomes" id="UP000485367">
    <property type="component" value="Unassembled WGS sequence"/>
</dbReference>
<dbReference type="CDD" id="cd00653">
    <property type="entry name" value="RNA_pol_B_RPB2"/>
    <property type="match status" value="1"/>
</dbReference>
<feature type="domain" description="DNA-directed RNA polymerase subunit 2 hybrid-binding" evidence="10">
    <location>
        <begin position="601"/>
        <end position="986"/>
    </location>
</feature>
<dbReference type="InterPro" id="IPR007120">
    <property type="entry name" value="DNA-dir_RNAP_su2_dom"/>
</dbReference>
<dbReference type="Gene3D" id="3.90.1110.10">
    <property type="entry name" value="RNA polymerase Rpb2, domain 2"/>
    <property type="match status" value="1"/>
</dbReference>
<feature type="domain" description="RNA polymerase Rpb2" evidence="11">
    <location>
        <begin position="988"/>
        <end position="1063"/>
    </location>
</feature>
<reference evidence="16" key="1">
    <citation type="submission" date="2017-02" db="EMBL/GenBank/DDBJ databases">
        <title>Delving into the versatile metabolic prowess of the omnipresent phylum Bacteroidetes.</title>
        <authorList>
            <person name="Nobu M.K."/>
            <person name="Mei R."/>
            <person name="Narihiro T."/>
            <person name="Kuroda K."/>
            <person name="Liu W.-T."/>
        </authorList>
    </citation>
    <scope>NUCLEOTIDE SEQUENCE</scope>
    <source>
        <strain evidence="16">ADurb.Bin280</strain>
    </source>
</reference>